<dbReference type="AlphaFoldDB" id="A0A397G326"/>
<dbReference type="Proteomes" id="UP000266861">
    <property type="component" value="Unassembled WGS sequence"/>
</dbReference>
<evidence type="ECO:0000313" key="1">
    <source>
        <dbReference type="EMBL" id="RHZ43273.1"/>
    </source>
</evidence>
<comment type="caution">
    <text evidence="1">The sequence shown here is derived from an EMBL/GenBank/DDBJ whole genome shotgun (WGS) entry which is preliminary data.</text>
</comment>
<evidence type="ECO:0000313" key="2">
    <source>
        <dbReference type="Proteomes" id="UP000266861"/>
    </source>
</evidence>
<evidence type="ECO:0008006" key="3">
    <source>
        <dbReference type="Google" id="ProtNLM"/>
    </source>
</evidence>
<reference evidence="1 2" key="1">
    <citation type="submission" date="2018-08" db="EMBL/GenBank/DDBJ databases">
        <title>Genome and evolution of the arbuscular mycorrhizal fungus Diversispora epigaea (formerly Glomus versiforme) and its bacterial endosymbionts.</title>
        <authorList>
            <person name="Sun X."/>
            <person name="Fei Z."/>
            <person name="Harrison M."/>
        </authorList>
    </citation>
    <scope>NUCLEOTIDE SEQUENCE [LARGE SCALE GENOMIC DNA]</scope>
    <source>
        <strain evidence="1 2">IT104</strain>
    </source>
</reference>
<dbReference type="EMBL" id="PQFF01000724">
    <property type="protein sequence ID" value="RHZ43273.1"/>
    <property type="molecule type" value="Genomic_DNA"/>
</dbReference>
<name>A0A397G326_9GLOM</name>
<sequence length="234" mass="26965">MQIRKKELTYGNSEATFSKNINKISIETVSDSGYYKWTNYKVSVYELPSKLHEFCINAIIKYFNKSCSDADNTNARIIGCGATLPAPSGSDRENEPWPNIVIEVAYSESIDHIIKKVKNYWLKDFSHMHNVIVVKIDPVPENRMSSRTQFEFGTLDGAGNLLNISRGVCLINIDLNCLYYQARSDVRILRYLPNPIVMDFSIIQDEISMFMMFNKTDDLRNYRIAYSYICNISM</sequence>
<gene>
    <name evidence="1" type="ORF">Glove_812864g2</name>
</gene>
<keyword evidence="2" id="KW-1185">Reference proteome</keyword>
<dbReference type="OrthoDB" id="2330504at2759"/>
<organism evidence="1 2">
    <name type="scientific">Diversispora epigaea</name>
    <dbReference type="NCBI Taxonomy" id="1348612"/>
    <lineage>
        <taxon>Eukaryota</taxon>
        <taxon>Fungi</taxon>
        <taxon>Fungi incertae sedis</taxon>
        <taxon>Mucoromycota</taxon>
        <taxon>Glomeromycotina</taxon>
        <taxon>Glomeromycetes</taxon>
        <taxon>Diversisporales</taxon>
        <taxon>Diversisporaceae</taxon>
        <taxon>Diversispora</taxon>
    </lineage>
</organism>
<protein>
    <recommendedName>
        <fullName evidence="3">Restriction endonuclease domain-containing protein</fullName>
    </recommendedName>
</protein>
<proteinExistence type="predicted"/>
<accession>A0A397G326</accession>